<keyword evidence="3" id="KW-0238">DNA-binding</keyword>
<sequence>MTSSPLRLRVQKVERGEGTACAHLPVARLWVDTGLSHLEPTYDYLVPQSLDADVSVGVKVLVDFAGRKVDGFVIERINSSSVGNLKFIEKVTSPVPLLTAEVMELVSAVARRWGSIPSEILTAAIPPRVMATEKGFTRDSAAHLQDRSRSKNPSHSYYLFTPGENPFETIASWAVTRLSKGGVLVVLPELREVLTLAEELSNLHADFVILDGSLPRSTRYVNFLKVATGAAKLVIGTRSSIFAPVANLQTIVVFREGSESHYEKRSPGWNVRDVAILRSQLSAIDLTFAGFAPSSEVSLLIEEEAIALRGKRAKVNAIAYPQTQGELLPERIFTPIRDALTRGSVLFLVPRKGYSQAISCTSCRNISLCDCGGRIYFGGPEKGYICSLCNLSNSEWSCKWCKRSAANLLGRGNLRFAQEIGRAFPGFPVLSSDATHVVERVDNQRSIVLATAGMAPPVESGYQAVVVLEADNLFSQLDLRAQERAREAIMQSASLLSANGKALIVIDSAHPIVAGLSRWNLSPLLSRELREREQTQLPPYVHAIVLEIASSESSTFLSGIRSSISGSRLPSSTRILGPTALESEFSRIILTVSRDQGQELFDFLVTYRKKRGLAKKSIPRMRIDPYVLSHSL</sequence>
<dbReference type="GO" id="GO:0003677">
    <property type="term" value="F:DNA binding"/>
    <property type="evidence" value="ECO:0007669"/>
    <property type="project" value="UniProtKB-KW"/>
</dbReference>
<name>A0A6J6JK08_9ZZZZ</name>
<dbReference type="Gene3D" id="3.40.1440.60">
    <property type="entry name" value="PriA, 3(prime) DNA-binding domain"/>
    <property type="match status" value="1"/>
</dbReference>
<keyword evidence="2" id="KW-0067">ATP-binding</keyword>
<accession>A0A6J6JK08</accession>
<dbReference type="PANTHER" id="PTHR30580:SF0">
    <property type="entry name" value="PRIMOSOMAL PROTEIN N"/>
    <property type="match status" value="1"/>
</dbReference>
<dbReference type="AlphaFoldDB" id="A0A6J6JK08"/>
<dbReference type="Pfam" id="PF17764">
    <property type="entry name" value="PriA_3primeBD"/>
    <property type="match status" value="1"/>
</dbReference>
<proteinExistence type="predicted"/>
<dbReference type="GO" id="GO:0043138">
    <property type="term" value="F:3'-5' DNA helicase activity"/>
    <property type="evidence" value="ECO:0007669"/>
    <property type="project" value="TreeGrafter"/>
</dbReference>
<feature type="domain" description="Primosomal protein N' 3' DNA-binding" evidence="4">
    <location>
        <begin position="38"/>
        <end position="126"/>
    </location>
</feature>
<evidence type="ECO:0000259" key="4">
    <source>
        <dbReference type="Pfam" id="PF17764"/>
    </source>
</evidence>
<evidence type="ECO:0000256" key="3">
    <source>
        <dbReference type="ARBA" id="ARBA00023125"/>
    </source>
</evidence>
<gene>
    <name evidence="5" type="ORF">UFOPK2155_00275</name>
</gene>
<evidence type="ECO:0000256" key="1">
    <source>
        <dbReference type="ARBA" id="ARBA00022741"/>
    </source>
</evidence>
<dbReference type="GO" id="GO:0006270">
    <property type="term" value="P:DNA replication initiation"/>
    <property type="evidence" value="ECO:0007669"/>
    <property type="project" value="TreeGrafter"/>
</dbReference>
<evidence type="ECO:0000313" key="5">
    <source>
        <dbReference type="EMBL" id="CAB4637482.1"/>
    </source>
</evidence>
<dbReference type="EMBL" id="CAEZVX010000017">
    <property type="protein sequence ID" value="CAB4637482.1"/>
    <property type="molecule type" value="Genomic_DNA"/>
</dbReference>
<dbReference type="GO" id="GO:0005524">
    <property type="term" value="F:ATP binding"/>
    <property type="evidence" value="ECO:0007669"/>
    <property type="project" value="UniProtKB-KW"/>
</dbReference>
<dbReference type="InterPro" id="IPR041222">
    <property type="entry name" value="PriA_3primeBD"/>
</dbReference>
<keyword evidence="1" id="KW-0547">Nucleotide-binding</keyword>
<dbReference type="GO" id="GO:0006302">
    <property type="term" value="P:double-strand break repair"/>
    <property type="evidence" value="ECO:0007669"/>
    <property type="project" value="TreeGrafter"/>
</dbReference>
<protein>
    <submittedName>
        <fullName evidence="5">Unannotated protein</fullName>
    </submittedName>
</protein>
<dbReference type="InterPro" id="IPR042115">
    <property type="entry name" value="PriA_3primeBD_sf"/>
</dbReference>
<dbReference type="Gene3D" id="3.40.50.300">
    <property type="entry name" value="P-loop containing nucleotide triphosphate hydrolases"/>
    <property type="match status" value="1"/>
</dbReference>
<dbReference type="InterPro" id="IPR027417">
    <property type="entry name" value="P-loop_NTPase"/>
</dbReference>
<organism evidence="5">
    <name type="scientific">freshwater metagenome</name>
    <dbReference type="NCBI Taxonomy" id="449393"/>
    <lineage>
        <taxon>unclassified sequences</taxon>
        <taxon>metagenomes</taxon>
        <taxon>ecological metagenomes</taxon>
    </lineage>
</organism>
<dbReference type="GO" id="GO:0006310">
    <property type="term" value="P:DNA recombination"/>
    <property type="evidence" value="ECO:0007669"/>
    <property type="project" value="TreeGrafter"/>
</dbReference>
<dbReference type="PANTHER" id="PTHR30580">
    <property type="entry name" value="PRIMOSOMAL PROTEIN N"/>
    <property type="match status" value="1"/>
</dbReference>
<dbReference type="SUPFAM" id="SSF52540">
    <property type="entry name" value="P-loop containing nucleoside triphosphate hydrolases"/>
    <property type="match status" value="1"/>
</dbReference>
<evidence type="ECO:0000256" key="2">
    <source>
        <dbReference type="ARBA" id="ARBA00022840"/>
    </source>
</evidence>
<reference evidence="5" key="1">
    <citation type="submission" date="2020-05" db="EMBL/GenBank/DDBJ databases">
        <authorList>
            <person name="Chiriac C."/>
            <person name="Salcher M."/>
            <person name="Ghai R."/>
            <person name="Kavagutti S V."/>
        </authorList>
    </citation>
    <scope>NUCLEOTIDE SEQUENCE</scope>
</reference>